<dbReference type="PANTHER" id="PTHR10587">
    <property type="entry name" value="GLYCOSYL TRANSFERASE-RELATED"/>
    <property type="match status" value="1"/>
</dbReference>
<dbReference type="EMBL" id="BMIR01000020">
    <property type="protein sequence ID" value="GGE51824.1"/>
    <property type="molecule type" value="Genomic_DNA"/>
</dbReference>
<dbReference type="InterPro" id="IPR011330">
    <property type="entry name" value="Glyco_hydro/deAcase_b/a-brl"/>
</dbReference>
<keyword evidence="4" id="KW-1185">Reference proteome</keyword>
<dbReference type="Gene3D" id="3.20.20.370">
    <property type="entry name" value="Glycoside hydrolase/deacetylase"/>
    <property type="match status" value="1"/>
</dbReference>
<dbReference type="InterPro" id="IPR002509">
    <property type="entry name" value="NODB_dom"/>
</dbReference>
<dbReference type="Proteomes" id="UP000628775">
    <property type="component" value="Unassembled WGS sequence"/>
</dbReference>
<dbReference type="RefSeq" id="WP_229672700.1">
    <property type="nucleotide sequence ID" value="NZ_BMIR01000020.1"/>
</dbReference>
<keyword evidence="1" id="KW-0472">Membrane</keyword>
<dbReference type="GO" id="GO:0016810">
    <property type="term" value="F:hydrolase activity, acting on carbon-nitrogen (but not peptide) bonds"/>
    <property type="evidence" value="ECO:0007669"/>
    <property type="project" value="InterPro"/>
</dbReference>
<protein>
    <recommendedName>
        <fullName evidence="2">NodB homology domain-containing protein</fullName>
    </recommendedName>
</protein>
<dbReference type="CDD" id="cd10944">
    <property type="entry name" value="CE4_SmPgdA_like"/>
    <property type="match status" value="1"/>
</dbReference>
<feature type="transmembrane region" description="Helical" evidence="1">
    <location>
        <begin position="20"/>
        <end position="42"/>
    </location>
</feature>
<feature type="domain" description="NodB homology" evidence="2">
    <location>
        <begin position="81"/>
        <end position="265"/>
    </location>
</feature>
<keyword evidence="1" id="KW-0812">Transmembrane</keyword>
<evidence type="ECO:0000313" key="3">
    <source>
        <dbReference type="EMBL" id="GGE51824.1"/>
    </source>
</evidence>
<sequence length="290" mass="33220">MKHSRQHRRQQRVNIYLKTWSICFILLAATGLLGYCFIHLIAMNKYTSSERAASELQRNTEVNGEHSAGKTEDTFGKANNKVIYLTIDDGPSSATGRILDALQKVNAKATFFMLAPHIKVHPEVVKRMIREGNGAGLHGVTHVAEHFYHSKQTVLDEISEDQKTLETVADYHSVLVRVPYGSVPYLIPSFRKALDSQGYKLWDWTVDSRDWELSNGGFVESTINQIHKVEKDGERTVVLLHDREETAKYLPQLLSYLSKQGYQMKKIDASVKPMHFHCYDRCYSYKKKAR</sequence>
<reference evidence="3" key="1">
    <citation type="journal article" date="2014" name="Int. J. Syst. Evol. Microbiol.">
        <title>Complete genome sequence of Corynebacterium casei LMG S-19264T (=DSM 44701T), isolated from a smear-ripened cheese.</title>
        <authorList>
            <consortium name="US DOE Joint Genome Institute (JGI-PGF)"/>
            <person name="Walter F."/>
            <person name="Albersmeier A."/>
            <person name="Kalinowski J."/>
            <person name="Ruckert C."/>
        </authorList>
    </citation>
    <scope>NUCLEOTIDE SEQUENCE</scope>
    <source>
        <strain evidence="3">CGMCC 1.15371</strain>
    </source>
</reference>
<proteinExistence type="predicted"/>
<dbReference type="GO" id="GO:0005975">
    <property type="term" value="P:carbohydrate metabolic process"/>
    <property type="evidence" value="ECO:0007669"/>
    <property type="project" value="InterPro"/>
</dbReference>
<gene>
    <name evidence="3" type="ORF">GCM10011391_33270</name>
</gene>
<evidence type="ECO:0000256" key="1">
    <source>
        <dbReference type="SAM" id="Phobius"/>
    </source>
</evidence>
<comment type="caution">
    <text evidence="3">The sequence shown here is derived from an EMBL/GenBank/DDBJ whole genome shotgun (WGS) entry which is preliminary data.</text>
</comment>
<evidence type="ECO:0000313" key="4">
    <source>
        <dbReference type="Proteomes" id="UP000628775"/>
    </source>
</evidence>
<keyword evidence="1" id="KW-1133">Transmembrane helix</keyword>
<reference evidence="3" key="2">
    <citation type="submission" date="2020-09" db="EMBL/GenBank/DDBJ databases">
        <authorList>
            <person name="Sun Q."/>
            <person name="Zhou Y."/>
        </authorList>
    </citation>
    <scope>NUCLEOTIDE SEQUENCE</scope>
    <source>
        <strain evidence="3">CGMCC 1.15371</strain>
    </source>
</reference>
<dbReference type="AlphaFoldDB" id="A0A8J3DZM3"/>
<name>A0A8J3DZM3_9BACL</name>
<dbReference type="InterPro" id="IPR050248">
    <property type="entry name" value="Polysacc_deacetylase_ArnD"/>
</dbReference>
<organism evidence="3 4">
    <name type="scientific">Pullulanibacillus camelliae</name>
    <dbReference type="NCBI Taxonomy" id="1707096"/>
    <lineage>
        <taxon>Bacteria</taxon>
        <taxon>Bacillati</taxon>
        <taxon>Bacillota</taxon>
        <taxon>Bacilli</taxon>
        <taxon>Bacillales</taxon>
        <taxon>Sporolactobacillaceae</taxon>
        <taxon>Pullulanibacillus</taxon>
    </lineage>
</organism>
<dbReference type="PANTHER" id="PTHR10587:SF125">
    <property type="entry name" value="POLYSACCHARIDE DEACETYLASE YHEN-RELATED"/>
    <property type="match status" value="1"/>
</dbReference>
<dbReference type="PROSITE" id="PS51677">
    <property type="entry name" value="NODB"/>
    <property type="match status" value="1"/>
</dbReference>
<evidence type="ECO:0000259" key="2">
    <source>
        <dbReference type="PROSITE" id="PS51677"/>
    </source>
</evidence>
<dbReference type="SUPFAM" id="SSF88713">
    <property type="entry name" value="Glycoside hydrolase/deacetylase"/>
    <property type="match status" value="1"/>
</dbReference>
<accession>A0A8J3DZM3</accession>
<dbReference type="Pfam" id="PF01522">
    <property type="entry name" value="Polysacc_deac_1"/>
    <property type="match status" value="1"/>
</dbReference>